<keyword evidence="2" id="KW-0812">Transmembrane</keyword>
<feature type="region of interest" description="Disordered" evidence="1">
    <location>
        <begin position="462"/>
        <end position="482"/>
    </location>
</feature>
<evidence type="ECO:0000256" key="2">
    <source>
        <dbReference type="SAM" id="Phobius"/>
    </source>
</evidence>
<name>A0A6G6WEC5_9ACTN</name>
<dbReference type="GO" id="GO:0003677">
    <property type="term" value="F:DNA binding"/>
    <property type="evidence" value="ECO:0007669"/>
    <property type="project" value="InterPro"/>
</dbReference>
<feature type="transmembrane region" description="Helical" evidence="2">
    <location>
        <begin position="70"/>
        <end position="91"/>
    </location>
</feature>
<feature type="region of interest" description="Disordered" evidence="1">
    <location>
        <begin position="544"/>
        <end position="564"/>
    </location>
</feature>
<dbReference type="KEGG" id="nano:G5V58_13220"/>
<keyword evidence="2" id="KW-0472">Membrane</keyword>
<dbReference type="Pfam" id="PF13413">
    <property type="entry name" value="HTH_25"/>
    <property type="match status" value="1"/>
</dbReference>
<dbReference type="InterPro" id="IPR010982">
    <property type="entry name" value="Lambda_DNA-bd_dom_sf"/>
</dbReference>
<evidence type="ECO:0000313" key="4">
    <source>
        <dbReference type="EMBL" id="QIG43592.1"/>
    </source>
</evidence>
<organism evidence="4 5">
    <name type="scientific">Nocardioides anomalus</name>
    <dbReference type="NCBI Taxonomy" id="2712223"/>
    <lineage>
        <taxon>Bacteria</taxon>
        <taxon>Bacillati</taxon>
        <taxon>Actinomycetota</taxon>
        <taxon>Actinomycetes</taxon>
        <taxon>Propionibacteriales</taxon>
        <taxon>Nocardioidaceae</taxon>
        <taxon>Nocardioides</taxon>
    </lineage>
</organism>
<accession>A0A6G6WEC5</accession>
<evidence type="ECO:0000256" key="1">
    <source>
        <dbReference type="SAM" id="MobiDB-lite"/>
    </source>
</evidence>
<keyword evidence="2" id="KW-1133">Transmembrane helix</keyword>
<dbReference type="Gene3D" id="1.10.260.40">
    <property type="entry name" value="lambda repressor-like DNA-binding domains"/>
    <property type="match status" value="1"/>
</dbReference>
<dbReference type="Proteomes" id="UP000502996">
    <property type="component" value="Chromosome"/>
</dbReference>
<evidence type="ECO:0000259" key="3">
    <source>
        <dbReference type="Pfam" id="PF13464"/>
    </source>
</evidence>
<proteinExistence type="predicted"/>
<feature type="domain" description="Cytoskeleton protein RodZ-like C-terminal" evidence="3">
    <location>
        <begin position="499"/>
        <end position="552"/>
    </location>
</feature>
<gene>
    <name evidence="4" type="ORF">G5V58_13220</name>
</gene>
<reference evidence="4 5" key="1">
    <citation type="submission" date="2020-02" db="EMBL/GenBank/DDBJ databases">
        <title>Full genome sequence of Nocardioides sp. R-3366.</title>
        <authorList>
            <person name="Im W.-T."/>
        </authorList>
    </citation>
    <scope>NUCLEOTIDE SEQUENCE [LARGE SCALE GENOMIC DNA]</scope>
    <source>
        <strain evidence="4 5">R-3366</strain>
    </source>
</reference>
<protein>
    <recommendedName>
        <fullName evidence="3">Cytoskeleton protein RodZ-like C-terminal domain-containing protein</fullName>
    </recommendedName>
</protein>
<evidence type="ECO:0000313" key="5">
    <source>
        <dbReference type="Proteomes" id="UP000502996"/>
    </source>
</evidence>
<dbReference type="InterPro" id="IPR025194">
    <property type="entry name" value="RodZ-like_C"/>
</dbReference>
<keyword evidence="5" id="KW-1185">Reference proteome</keyword>
<dbReference type="AlphaFoldDB" id="A0A6G6WEC5"/>
<dbReference type="PANTHER" id="PTHR34475:SF1">
    <property type="entry name" value="CYTOSKELETON PROTEIN RODZ"/>
    <property type="match status" value="1"/>
</dbReference>
<sequence>MTDLIPRETTDADLVSTGEHVHPDWANVPDEPEADEVVVRRNGRVSVVLAAITALLAAAYFARAVTDYRVLDWALCVGLTAITWAYVFSFLDSRMPLLVADSHGVRIRLGRTWRGMAWSDLEEVEHTPRGRVVRDGRLVLFPRDVDAELDLLGPAGRRHARFTERMHGAPFAMPLGLTTRVLGAHGDLTAALATLADGRCAVVEVVPEAAEEAADETVDGLGDGLDDHYEDPDASVDTDTEATGEIPVDLDAVAPDAVAPDVDEPQAAAAVVASPTPSPLRDVRPAVRADVARDREWDVDTAAEELPAIASATSTFVIEDLAAVPTVDPVIGPELAAARRRLRLSVDQLSERTRIRPHVVEAIEIDDFAPCGGDFYARGHLRTLARVLGVDVAPLLATYDDTYADAPIDPRRVFEAELATGRHGSIRGVKGGPNWSVIVAAVMTVVLAWSVARLVMDQPHSVTPASPSLADGSAGLTSGGQSAATPVPVVVSAAGGGARVVVRDGTGKVVFSGSLAFGQSRTVQVAPPVRIQTTDGSLEVTVDGRSHGAMGKTGEPAQDVYTDR</sequence>
<feature type="transmembrane region" description="Helical" evidence="2">
    <location>
        <begin position="45"/>
        <end position="64"/>
    </location>
</feature>
<dbReference type="InterPro" id="IPR050400">
    <property type="entry name" value="Bact_Cytoskel_RodZ"/>
</dbReference>
<dbReference type="Pfam" id="PF13464">
    <property type="entry name" value="RodZ_C"/>
    <property type="match status" value="1"/>
</dbReference>
<dbReference type="EMBL" id="CP049257">
    <property type="protein sequence ID" value="QIG43592.1"/>
    <property type="molecule type" value="Genomic_DNA"/>
</dbReference>
<dbReference type="PANTHER" id="PTHR34475">
    <property type="match status" value="1"/>
</dbReference>
<dbReference type="RefSeq" id="WP_165233397.1">
    <property type="nucleotide sequence ID" value="NZ_CP049257.1"/>
</dbReference>